<organism evidence="3 4">
    <name type="scientific">Frankia nepalensis</name>
    <dbReference type="NCBI Taxonomy" id="1836974"/>
    <lineage>
        <taxon>Bacteria</taxon>
        <taxon>Bacillati</taxon>
        <taxon>Actinomycetota</taxon>
        <taxon>Actinomycetes</taxon>
        <taxon>Frankiales</taxon>
        <taxon>Frankiaceae</taxon>
        <taxon>Frankia</taxon>
    </lineage>
</organism>
<dbReference type="Pfam" id="PF00563">
    <property type="entry name" value="EAL"/>
    <property type="match status" value="1"/>
</dbReference>
<gene>
    <name evidence="3" type="ORF">I7412_37245</name>
</gene>
<protein>
    <submittedName>
        <fullName evidence="3">EAL domain-containing protein</fullName>
    </submittedName>
</protein>
<dbReference type="InterPro" id="IPR029016">
    <property type="entry name" value="GAF-like_dom_sf"/>
</dbReference>
<dbReference type="PANTHER" id="PTHR33121">
    <property type="entry name" value="CYCLIC DI-GMP PHOSPHODIESTERASE PDEF"/>
    <property type="match status" value="1"/>
</dbReference>
<dbReference type="RefSeq" id="WP_203004046.1">
    <property type="nucleotide sequence ID" value="NZ_JADWYU010000190.1"/>
</dbReference>
<dbReference type="InterPro" id="IPR003018">
    <property type="entry name" value="GAF"/>
</dbReference>
<dbReference type="InterPro" id="IPR035919">
    <property type="entry name" value="EAL_sf"/>
</dbReference>
<dbReference type="PROSITE" id="PS50883">
    <property type="entry name" value="EAL"/>
    <property type="match status" value="1"/>
</dbReference>
<evidence type="ECO:0000256" key="1">
    <source>
        <dbReference type="SAM" id="MobiDB-lite"/>
    </source>
</evidence>
<dbReference type="SUPFAM" id="SSF55781">
    <property type="entry name" value="GAF domain-like"/>
    <property type="match status" value="1"/>
</dbReference>
<accession>A0A937RM09</accession>
<sequence length="417" mass="44016">MSGCPACLGPRSDVCAPSEALVALVDLLRRRLRMEVACLGRLDGDLLVIQAVCGNIHPFDLSPGCTIRREAGVFGRVISGELPELIPDTRRDPRTADTSSIRELGIGAYVATPVLDTNGDVYGLIGSAHRAPQPSLGARDLRFLHLLAGFLTDYVSDLRKMWEVRSRVWHRVHDLIHSGGLRIHYQPIVDLVAGRTVAVEALTRLPDPSRPPAALFRDAAAAGLGPELETAAIQRALPALSDLPAGVRLAVNAAPSTVASGLVDLLLDTGQAGQLAVEITEHEHIHDNPRLLAAVGALRSHGVLIVVDDLGACYSGLELLLYLRPDVIKIDSFIIRTMSSDPAHRAVAAGITTIASEIGSRVVAEGIESPADLTAVRAAGIGCGQGFLLGRPTPDPLTACHAPPGPPLAHQPTVAAR</sequence>
<evidence type="ECO:0000313" key="3">
    <source>
        <dbReference type="EMBL" id="MBL7632705.1"/>
    </source>
</evidence>
<dbReference type="CDD" id="cd01948">
    <property type="entry name" value="EAL"/>
    <property type="match status" value="1"/>
</dbReference>
<dbReference type="InterPro" id="IPR050706">
    <property type="entry name" value="Cyclic-di-GMP_PDE-like"/>
</dbReference>
<dbReference type="Pfam" id="PF01590">
    <property type="entry name" value="GAF"/>
    <property type="match status" value="1"/>
</dbReference>
<dbReference type="SUPFAM" id="SSF141868">
    <property type="entry name" value="EAL domain-like"/>
    <property type="match status" value="1"/>
</dbReference>
<dbReference type="Proteomes" id="UP000604475">
    <property type="component" value="Unassembled WGS sequence"/>
</dbReference>
<evidence type="ECO:0000313" key="4">
    <source>
        <dbReference type="Proteomes" id="UP000604475"/>
    </source>
</evidence>
<dbReference type="Gene3D" id="3.20.20.450">
    <property type="entry name" value="EAL domain"/>
    <property type="match status" value="1"/>
</dbReference>
<feature type="domain" description="EAL" evidence="2">
    <location>
        <begin position="165"/>
        <end position="406"/>
    </location>
</feature>
<dbReference type="EMBL" id="JAEACQ010000347">
    <property type="protein sequence ID" value="MBL7632705.1"/>
    <property type="molecule type" value="Genomic_DNA"/>
</dbReference>
<dbReference type="AlphaFoldDB" id="A0A937RM09"/>
<proteinExistence type="predicted"/>
<dbReference type="SMART" id="SM00065">
    <property type="entry name" value="GAF"/>
    <property type="match status" value="1"/>
</dbReference>
<dbReference type="InterPro" id="IPR001633">
    <property type="entry name" value="EAL_dom"/>
</dbReference>
<dbReference type="GO" id="GO:0071111">
    <property type="term" value="F:cyclic-guanylate-specific phosphodiesterase activity"/>
    <property type="evidence" value="ECO:0007669"/>
    <property type="project" value="InterPro"/>
</dbReference>
<comment type="caution">
    <text evidence="3">The sequence shown here is derived from an EMBL/GenBank/DDBJ whole genome shotgun (WGS) entry which is preliminary data.</text>
</comment>
<dbReference type="Gene3D" id="3.30.450.40">
    <property type="match status" value="1"/>
</dbReference>
<keyword evidence="4" id="KW-1185">Reference proteome</keyword>
<feature type="region of interest" description="Disordered" evidence="1">
    <location>
        <begin position="398"/>
        <end position="417"/>
    </location>
</feature>
<evidence type="ECO:0000259" key="2">
    <source>
        <dbReference type="PROSITE" id="PS50883"/>
    </source>
</evidence>
<dbReference type="PANTHER" id="PTHR33121:SF76">
    <property type="entry name" value="SIGNALING PROTEIN"/>
    <property type="match status" value="1"/>
</dbReference>
<name>A0A937RM09_9ACTN</name>
<dbReference type="SMART" id="SM00052">
    <property type="entry name" value="EAL"/>
    <property type="match status" value="1"/>
</dbReference>
<reference evidence="3" key="1">
    <citation type="submission" date="2020-12" db="EMBL/GenBank/DDBJ databases">
        <title>Genomic characterization of non-nitrogen-fixing Frankia strains.</title>
        <authorList>
            <person name="Carlos-Shanley C."/>
            <person name="Guerra T."/>
            <person name="Hahn D."/>
        </authorList>
    </citation>
    <scope>NUCLEOTIDE SEQUENCE</scope>
    <source>
        <strain evidence="3">CN6</strain>
    </source>
</reference>